<proteinExistence type="predicted"/>
<keyword evidence="1" id="KW-1133">Transmembrane helix</keyword>
<sequence>MADQKRILLITCFFGEFSWYFPLFLKSCRFNPTIDFKIYSLLSKRMQS</sequence>
<feature type="transmembrane region" description="Helical" evidence="1">
    <location>
        <begin position="7"/>
        <end position="25"/>
    </location>
</feature>
<keyword evidence="3" id="KW-1185">Reference proteome</keyword>
<name>A0ABV8EGQ7_9BACT</name>
<gene>
    <name evidence="2" type="ORF">ACFOUP_03565</name>
</gene>
<keyword evidence="1" id="KW-0472">Membrane</keyword>
<dbReference type="EMBL" id="JBHSAV010000005">
    <property type="protein sequence ID" value="MFC3975447.1"/>
    <property type="molecule type" value="Genomic_DNA"/>
</dbReference>
<protein>
    <submittedName>
        <fullName evidence="2">DUF6625 family protein</fullName>
    </submittedName>
</protein>
<organism evidence="2 3">
    <name type="scientific">Belliella kenyensis</name>
    <dbReference type="NCBI Taxonomy" id="1472724"/>
    <lineage>
        <taxon>Bacteria</taxon>
        <taxon>Pseudomonadati</taxon>
        <taxon>Bacteroidota</taxon>
        <taxon>Cytophagia</taxon>
        <taxon>Cytophagales</taxon>
        <taxon>Cyclobacteriaceae</taxon>
        <taxon>Belliella</taxon>
    </lineage>
</organism>
<reference evidence="3" key="1">
    <citation type="journal article" date="2019" name="Int. J. Syst. Evol. Microbiol.">
        <title>The Global Catalogue of Microorganisms (GCM) 10K type strain sequencing project: providing services to taxonomists for standard genome sequencing and annotation.</title>
        <authorList>
            <consortium name="The Broad Institute Genomics Platform"/>
            <consortium name="The Broad Institute Genome Sequencing Center for Infectious Disease"/>
            <person name="Wu L."/>
            <person name="Ma J."/>
        </authorList>
    </citation>
    <scope>NUCLEOTIDE SEQUENCE [LARGE SCALE GENOMIC DNA]</scope>
    <source>
        <strain evidence="3">CECT 8551</strain>
    </source>
</reference>
<keyword evidence="1" id="KW-0812">Transmembrane</keyword>
<accession>A0ABV8EGQ7</accession>
<evidence type="ECO:0000313" key="2">
    <source>
        <dbReference type="EMBL" id="MFC3975447.1"/>
    </source>
</evidence>
<dbReference type="Pfam" id="PF20330">
    <property type="entry name" value="DUF6625"/>
    <property type="match status" value="1"/>
</dbReference>
<comment type="caution">
    <text evidence="2">The sequence shown here is derived from an EMBL/GenBank/DDBJ whole genome shotgun (WGS) entry which is preliminary data.</text>
</comment>
<dbReference type="InterPro" id="IPR046733">
    <property type="entry name" value="DUF6625"/>
</dbReference>
<evidence type="ECO:0000256" key="1">
    <source>
        <dbReference type="SAM" id="Phobius"/>
    </source>
</evidence>
<dbReference type="RefSeq" id="WP_353959780.1">
    <property type="nucleotide sequence ID" value="NZ_JAKZGR010000009.1"/>
</dbReference>
<dbReference type="Proteomes" id="UP001595766">
    <property type="component" value="Unassembled WGS sequence"/>
</dbReference>
<evidence type="ECO:0000313" key="3">
    <source>
        <dbReference type="Proteomes" id="UP001595766"/>
    </source>
</evidence>